<dbReference type="Proteomes" id="UP000887229">
    <property type="component" value="Unassembled WGS sequence"/>
</dbReference>
<accession>A0A9P7ZJ52</accession>
<gene>
    <name evidence="2" type="ORF">F5Z01DRAFT_751498</name>
</gene>
<sequence length="396" mass="43971">MSSHEDTVTEDASSDEPLFADDTMHYYEETTYHEIDANGDLFICLNDPNAPLAVWKREEHHPLSQNLIGGKRIPRTKVATPPRIKDSSVTFKVSARTMATASRYFSALLSGNWTEAQNVASGEPLVIQAHGWDVSAFLLFLQVLHGKCLNVPFKIKHELWAKIVLIIDYYGSFEAMHFCTTVWYENLRDKVANFDGRRLLLDLATGCALTNREQTQEAALVAIREATCRIPTLGLPIPQRVVAMHNSEVNCGPASWGLLLHEANKFKLLQGHPEAPYDGYSFGDLERSYLKQHAGPECSALCVHDGLHACCNMSEILEQVLDFYMRPGTFSSPSAHWRTFPSLSEADRSRWPRGGESSVGDTSGNSGDDSSNDSSGETSDEYVVRLSERTSTLVGP</sequence>
<evidence type="ECO:0000256" key="1">
    <source>
        <dbReference type="SAM" id="MobiDB-lite"/>
    </source>
</evidence>
<evidence type="ECO:0000313" key="2">
    <source>
        <dbReference type="EMBL" id="KAG9253073.1"/>
    </source>
</evidence>
<dbReference type="InterPro" id="IPR011333">
    <property type="entry name" value="SKP1/BTB/POZ_sf"/>
</dbReference>
<keyword evidence="3" id="KW-1185">Reference proteome</keyword>
<dbReference type="Gene3D" id="3.30.710.10">
    <property type="entry name" value="Potassium Channel Kv1.1, Chain A"/>
    <property type="match status" value="1"/>
</dbReference>
<evidence type="ECO:0000313" key="3">
    <source>
        <dbReference type="Proteomes" id="UP000887229"/>
    </source>
</evidence>
<protein>
    <recommendedName>
        <fullName evidence="4">BTB domain-containing protein</fullName>
    </recommendedName>
</protein>
<dbReference type="GeneID" id="70297954"/>
<name>A0A9P7ZJ52_9HYPO</name>
<dbReference type="AlphaFoldDB" id="A0A9P7ZJ52"/>
<evidence type="ECO:0008006" key="4">
    <source>
        <dbReference type="Google" id="ProtNLM"/>
    </source>
</evidence>
<dbReference type="EMBL" id="MU251259">
    <property type="protein sequence ID" value="KAG9253073.1"/>
    <property type="molecule type" value="Genomic_DNA"/>
</dbReference>
<dbReference type="RefSeq" id="XP_046116997.1">
    <property type="nucleotide sequence ID" value="XM_046267051.1"/>
</dbReference>
<organism evidence="2 3">
    <name type="scientific">Emericellopsis atlantica</name>
    <dbReference type="NCBI Taxonomy" id="2614577"/>
    <lineage>
        <taxon>Eukaryota</taxon>
        <taxon>Fungi</taxon>
        <taxon>Dikarya</taxon>
        <taxon>Ascomycota</taxon>
        <taxon>Pezizomycotina</taxon>
        <taxon>Sordariomycetes</taxon>
        <taxon>Hypocreomycetidae</taxon>
        <taxon>Hypocreales</taxon>
        <taxon>Bionectriaceae</taxon>
        <taxon>Emericellopsis</taxon>
    </lineage>
</organism>
<dbReference type="OrthoDB" id="4949700at2759"/>
<dbReference type="SUPFAM" id="SSF54695">
    <property type="entry name" value="POZ domain"/>
    <property type="match status" value="1"/>
</dbReference>
<reference evidence="2" key="1">
    <citation type="journal article" date="2021" name="IMA Fungus">
        <title>Genomic characterization of three marine fungi, including Emericellopsis atlantica sp. nov. with signatures of a generalist lifestyle and marine biomass degradation.</title>
        <authorList>
            <person name="Hagestad O.C."/>
            <person name="Hou L."/>
            <person name="Andersen J.H."/>
            <person name="Hansen E.H."/>
            <person name="Altermark B."/>
            <person name="Li C."/>
            <person name="Kuhnert E."/>
            <person name="Cox R.J."/>
            <person name="Crous P.W."/>
            <person name="Spatafora J.W."/>
            <person name="Lail K."/>
            <person name="Amirebrahimi M."/>
            <person name="Lipzen A."/>
            <person name="Pangilinan J."/>
            <person name="Andreopoulos W."/>
            <person name="Hayes R.D."/>
            <person name="Ng V."/>
            <person name="Grigoriev I.V."/>
            <person name="Jackson S.A."/>
            <person name="Sutton T.D.S."/>
            <person name="Dobson A.D.W."/>
            <person name="Rama T."/>
        </authorList>
    </citation>
    <scope>NUCLEOTIDE SEQUENCE</scope>
    <source>
        <strain evidence="2">TS7</strain>
    </source>
</reference>
<feature type="compositionally biased region" description="Low complexity" evidence="1">
    <location>
        <begin position="358"/>
        <end position="377"/>
    </location>
</feature>
<proteinExistence type="predicted"/>
<comment type="caution">
    <text evidence="2">The sequence shown here is derived from an EMBL/GenBank/DDBJ whole genome shotgun (WGS) entry which is preliminary data.</text>
</comment>
<feature type="region of interest" description="Disordered" evidence="1">
    <location>
        <begin position="346"/>
        <end position="396"/>
    </location>
</feature>